<dbReference type="NCBIfam" id="TIGR02532">
    <property type="entry name" value="IV_pilin_GFxxxE"/>
    <property type="match status" value="1"/>
</dbReference>
<reference evidence="2" key="2">
    <citation type="journal article" date="2023" name="Plant Pathol.">
        <title>Dismantling and reorganizing Pseudomonas marginalis sensu#lato.</title>
        <authorList>
            <person name="Sawada H."/>
            <person name="Fujikawa T."/>
            <person name="Satou M."/>
        </authorList>
    </citation>
    <scope>NUCLEOTIDE SEQUENCE</scope>
    <source>
        <strain evidence="2">MAFF 301350</strain>
    </source>
</reference>
<organism evidence="2 3">
    <name type="scientific">Pseudomonas aegrilactucae</name>
    <dbReference type="NCBI Taxonomy" id="2854028"/>
    <lineage>
        <taxon>Bacteria</taxon>
        <taxon>Pseudomonadati</taxon>
        <taxon>Pseudomonadota</taxon>
        <taxon>Gammaproteobacteria</taxon>
        <taxon>Pseudomonadales</taxon>
        <taxon>Pseudomonadaceae</taxon>
        <taxon>Pseudomonas</taxon>
    </lineage>
</organism>
<dbReference type="NCBIfam" id="TIGR02523">
    <property type="entry name" value="type_IV_pilV"/>
    <property type="match status" value="1"/>
</dbReference>
<sequence>MTRNVERGMTLIEVLVALVVMSLGVFTAAALQGRALYATDGALRTTQALLLAQEVLERVRAAGRLGAGEGAQLQRDLQAVAGASAQARVTQAGDGIALDLHWPEGALVIRGRVAP</sequence>
<gene>
    <name evidence="2" type="primary">pilV</name>
    <name evidence="2" type="ORF">KUO17_23520</name>
</gene>
<keyword evidence="3" id="KW-1185">Reference proteome</keyword>
<keyword evidence="1" id="KW-1133">Transmembrane helix</keyword>
<accession>A0A9Q2XN62</accession>
<reference evidence="2" key="1">
    <citation type="journal article" date="2022" name="Int. J. Syst. Evol. Microbiol.">
        <title>Pseudomonas aegrilactucae sp. nov. and Pseudomonas morbosilactucae sp. nov., pathogens causing bacterial rot of lettuce in Japan.</title>
        <authorList>
            <person name="Sawada H."/>
            <person name="Fujikawa T."/>
            <person name="Satou M."/>
        </authorList>
    </citation>
    <scope>NUCLEOTIDE SEQUENCE</scope>
    <source>
        <strain evidence="2">MAFF 301350</strain>
    </source>
</reference>
<proteinExistence type="predicted"/>
<dbReference type="Proteomes" id="UP001106592">
    <property type="component" value="Unassembled WGS sequence"/>
</dbReference>
<keyword evidence="1" id="KW-0812">Transmembrane</keyword>
<protein>
    <submittedName>
        <fullName evidence="2">Type IV pilus modification protein PilV</fullName>
    </submittedName>
</protein>
<dbReference type="EMBL" id="JAHTBI010000102">
    <property type="protein sequence ID" value="MBV6289958.1"/>
    <property type="molecule type" value="Genomic_DNA"/>
</dbReference>
<evidence type="ECO:0000256" key="1">
    <source>
        <dbReference type="SAM" id="Phobius"/>
    </source>
</evidence>
<name>A0A9Q2XN62_9PSED</name>
<keyword evidence="1" id="KW-0472">Membrane</keyword>
<dbReference type="Pfam" id="PF07963">
    <property type="entry name" value="N_methyl"/>
    <property type="match status" value="1"/>
</dbReference>
<comment type="caution">
    <text evidence="2">The sequence shown here is derived from an EMBL/GenBank/DDBJ whole genome shotgun (WGS) entry which is preliminary data.</text>
</comment>
<evidence type="ECO:0000313" key="3">
    <source>
        <dbReference type="Proteomes" id="UP001106592"/>
    </source>
</evidence>
<dbReference type="InterPro" id="IPR013362">
    <property type="entry name" value="Pilus_4_PilV"/>
</dbReference>
<dbReference type="AlphaFoldDB" id="A0A9Q2XN62"/>
<feature type="transmembrane region" description="Helical" evidence="1">
    <location>
        <begin position="12"/>
        <end position="31"/>
    </location>
</feature>
<dbReference type="InterPro" id="IPR012902">
    <property type="entry name" value="N_methyl_site"/>
</dbReference>
<evidence type="ECO:0000313" key="2">
    <source>
        <dbReference type="EMBL" id="MBV6289958.1"/>
    </source>
</evidence>
<dbReference type="RefSeq" id="WP_217977974.1">
    <property type="nucleotide sequence ID" value="NZ_JAHTBI010000102.1"/>
</dbReference>